<keyword evidence="3" id="KW-0520">NAD</keyword>
<comment type="similarity">
    <text evidence="1 4">Belongs to the D-isomer specific 2-hydroxyacid dehydrogenase family.</text>
</comment>
<keyword evidence="2 4" id="KW-0560">Oxidoreductase</keyword>
<gene>
    <name evidence="7" type="ORF">GCM10011498_07570</name>
</gene>
<name>A0A916QT73_9RHOB</name>
<dbReference type="InterPro" id="IPR029752">
    <property type="entry name" value="D-isomer_DH_CS1"/>
</dbReference>
<proteinExistence type="inferred from homology"/>
<sequence>MPETPVIFSTHSLHPDVSEELGQLGTLKVASAPTPEAILAESVGANIIVVRAPIPAEIIAREQGLMATVRHGAGLDMIPMEDCTNAGVMVTNVRGANAVTVAEHAIWSAMSLLRKNPMVTRDLHAGGWEHGRRHSPTGREISGRTLGILGFGNIGTALSGMAQNGFGMSVISHTRSPDKLPETVEAVSLTELLERSDILVLSCPLTDETRGLIDATAIGSMKPGAILVNVARGPVVVENALIEALQSGHLGGAAIDVFNQQPLPIDHPLMTLGNVVLTPHMAGITEESMLRLGQKVTEITAQILAGDTPDNLCNPEALPAFKARFPAP</sequence>
<evidence type="ECO:0000256" key="2">
    <source>
        <dbReference type="ARBA" id="ARBA00023002"/>
    </source>
</evidence>
<dbReference type="InterPro" id="IPR029753">
    <property type="entry name" value="D-isomer_DH_CS"/>
</dbReference>
<dbReference type="PANTHER" id="PTHR43761:SF1">
    <property type="entry name" value="D-ISOMER SPECIFIC 2-HYDROXYACID DEHYDROGENASE CATALYTIC DOMAIN-CONTAINING PROTEIN-RELATED"/>
    <property type="match status" value="1"/>
</dbReference>
<evidence type="ECO:0000259" key="5">
    <source>
        <dbReference type="Pfam" id="PF00389"/>
    </source>
</evidence>
<reference evidence="7" key="1">
    <citation type="journal article" date="2014" name="Int. J. Syst. Evol. Microbiol.">
        <title>Complete genome sequence of Corynebacterium casei LMG S-19264T (=DSM 44701T), isolated from a smear-ripened cheese.</title>
        <authorList>
            <consortium name="US DOE Joint Genome Institute (JGI-PGF)"/>
            <person name="Walter F."/>
            <person name="Albersmeier A."/>
            <person name="Kalinowski J."/>
            <person name="Ruckert C."/>
        </authorList>
    </citation>
    <scope>NUCLEOTIDE SEQUENCE</scope>
    <source>
        <strain evidence="7">CGMCC 1.15880</strain>
    </source>
</reference>
<dbReference type="EMBL" id="BMKA01000001">
    <property type="protein sequence ID" value="GGA10006.1"/>
    <property type="molecule type" value="Genomic_DNA"/>
</dbReference>
<dbReference type="PROSITE" id="PS00671">
    <property type="entry name" value="D_2_HYDROXYACID_DH_3"/>
    <property type="match status" value="1"/>
</dbReference>
<dbReference type="SUPFAM" id="SSF51735">
    <property type="entry name" value="NAD(P)-binding Rossmann-fold domains"/>
    <property type="match status" value="1"/>
</dbReference>
<evidence type="ECO:0000256" key="3">
    <source>
        <dbReference type="ARBA" id="ARBA00023027"/>
    </source>
</evidence>
<dbReference type="SUPFAM" id="SSF52283">
    <property type="entry name" value="Formate/glycerate dehydrogenase catalytic domain-like"/>
    <property type="match status" value="1"/>
</dbReference>
<dbReference type="Pfam" id="PF02826">
    <property type="entry name" value="2-Hacid_dh_C"/>
    <property type="match status" value="1"/>
</dbReference>
<evidence type="ECO:0000256" key="4">
    <source>
        <dbReference type="RuleBase" id="RU003719"/>
    </source>
</evidence>
<evidence type="ECO:0000259" key="6">
    <source>
        <dbReference type="Pfam" id="PF02826"/>
    </source>
</evidence>
<feature type="domain" description="D-isomer specific 2-hydroxyacid dehydrogenase NAD-binding" evidence="6">
    <location>
        <begin position="107"/>
        <end position="282"/>
    </location>
</feature>
<evidence type="ECO:0000256" key="1">
    <source>
        <dbReference type="ARBA" id="ARBA00005854"/>
    </source>
</evidence>
<dbReference type="Proteomes" id="UP000628017">
    <property type="component" value="Unassembled WGS sequence"/>
</dbReference>
<dbReference type="PROSITE" id="PS00065">
    <property type="entry name" value="D_2_HYDROXYACID_DH_1"/>
    <property type="match status" value="1"/>
</dbReference>
<feature type="domain" description="D-isomer specific 2-hydroxyacid dehydrogenase catalytic" evidence="5">
    <location>
        <begin position="9"/>
        <end position="314"/>
    </location>
</feature>
<protein>
    <submittedName>
        <fullName evidence="7">Dehydrogenase</fullName>
    </submittedName>
</protein>
<comment type="caution">
    <text evidence="7">The sequence shown here is derived from an EMBL/GenBank/DDBJ whole genome shotgun (WGS) entry which is preliminary data.</text>
</comment>
<evidence type="ECO:0000313" key="8">
    <source>
        <dbReference type="Proteomes" id="UP000628017"/>
    </source>
</evidence>
<keyword evidence="8" id="KW-1185">Reference proteome</keyword>
<organism evidence="7 8">
    <name type="scientific">Neptunicoccus cionae</name>
    <dbReference type="NCBI Taxonomy" id="2035344"/>
    <lineage>
        <taxon>Bacteria</taxon>
        <taxon>Pseudomonadati</taxon>
        <taxon>Pseudomonadota</taxon>
        <taxon>Alphaproteobacteria</taxon>
        <taxon>Rhodobacterales</taxon>
        <taxon>Paracoccaceae</taxon>
        <taxon>Neptunicoccus</taxon>
    </lineage>
</organism>
<dbReference type="GO" id="GO:0016616">
    <property type="term" value="F:oxidoreductase activity, acting on the CH-OH group of donors, NAD or NADP as acceptor"/>
    <property type="evidence" value="ECO:0007669"/>
    <property type="project" value="InterPro"/>
</dbReference>
<dbReference type="Gene3D" id="3.40.50.720">
    <property type="entry name" value="NAD(P)-binding Rossmann-like Domain"/>
    <property type="match status" value="2"/>
</dbReference>
<dbReference type="GO" id="GO:0051287">
    <property type="term" value="F:NAD binding"/>
    <property type="evidence" value="ECO:0007669"/>
    <property type="project" value="InterPro"/>
</dbReference>
<dbReference type="PANTHER" id="PTHR43761">
    <property type="entry name" value="D-ISOMER SPECIFIC 2-HYDROXYACID DEHYDROGENASE FAMILY PROTEIN (AFU_ORTHOLOGUE AFUA_1G13630)"/>
    <property type="match status" value="1"/>
</dbReference>
<reference evidence="7" key="2">
    <citation type="submission" date="2020-09" db="EMBL/GenBank/DDBJ databases">
        <authorList>
            <person name="Sun Q."/>
            <person name="Zhou Y."/>
        </authorList>
    </citation>
    <scope>NUCLEOTIDE SEQUENCE</scope>
    <source>
        <strain evidence="7">CGMCC 1.15880</strain>
    </source>
</reference>
<dbReference type="InterPro" id="IPR050418">
    <property type="entry name" value="D-iso_2-hydroxyacid_DH_PdxB"/>
</dbReference>
<accession>A0A916QT73</accession>
<dbReference type="InterPro" id="IPR036291">
    <property type="entry name" value="NAD(P)-bd_dom_sf"/>
</dbReference>
<dbReference type="InterPro" id="IPR006140">
    <property type="entry name" value="D-isomer_DH_NAD-bd"/>
</dbReference>
<dbReference type="FunFam" id="3.40.50.720:FF:000203">
    <property type="entry name" value="D-3-phosphoglycerate dehydrogenase (SerA)"/>
    <property type="match status" value="1"/>
</dbReference>
<dbReference type="Pfam" id="PF00389">
    <property type="entry name" value="2-Hacid_dh"/>
    <property type="match status" value="1"/>
</dbReference>
<dbReference type="AlphaFoldDB" id="A0A916QT73"/>
<evidence type="ECO:0000313" key="7">
    <source>
        <dbReference type="EMBL" id="GGA10006.1"/>
    </source>
</evidence>
<dbReference type="InterPro" id="IPR006139">
    <property type="entry name" value="D-isomer_2_OHA_DH_cat_dom"/>
</dbReference>
<dbReference type="RefSeq" id="WP_188671045.1">
    <property type="nucleotide sequence ID" value="NZ_BMKA01000001.1"/>
</dbReference>